<evidence type="ECO:0000256" key="1">
    <source>
        <dbReference type="SAM" id="SignalP"/>
    </source>
</evidence>
<dbReference type="EMBL" id="RBOV01000098">
    <property type="protein sequence ID" value="RMN13519.1"/>
    <property type="molecule type" value="Genomic_DNA"/>
</dbReference>
<evidence type="ECO:0008006" key="4">
    <source>
        <dbReference type="Google" id="ProtNLM"/>
    </source>
</evidence>
<dbReference type="RefSeq" id="WP_122234945.1">
    <property type="nucleotide sequence ID" value="NZ_RBOV01000098.1"/>
</dbReference>
<protein>
    <recommendedName>
        <fullName evidence="4">Lipoprotein</fullName>
    </recommendedName>
</protein>
<comment type="caution">
    <text evidence="2">The sequence shown here is derived from an EMBL/GenBank/DDBJ whole genome shotgun (WGS) entry which is preliminary data.</text>
</comment>
<organism evidence="2 3">
    <name type="scientific">Pseudomonas syringae pv. coriandricola</name>
    <dbReference type="NCBI Taxonomy" id="264453"/>
    <lineage>
        <taxon>Bacteria</taxon>
        <taxon>Pseudomonadati</taxon>
        <taxon>Pseudomonadota</taxon>
        <taxon>Gammaproteobacteria</taxon>
        <taxon>Pseudomonadales</taxon>
        <taxon>Pseudomonadaceae</taxon>
        <taxon>Pseudomonas</taxon>
    </lineage>
</organism>
<gene>
    <name evidence="2" type="ORF">ALQ65_200218</name>
</gene>
<accession>A0A3M3JRV8</accession>
<feature type="chain" id="PRO_5018205126" description="Lipoprotein" evidence="1">
    <location>
        <begin position="19"/>
        <end position="162"/>
    </location>
</feature>
<dbReference type="AlphaFoldDB" id="A0A3M3JRV8"/>
<sequence length="162" mass="17849">MKPITFLFAVLLSTVANAASESDRLQQLQAATRACEAKGFKTVGELDDCVHAAREKINSNVPQRGTLYAEKNYKGLSKTQAEGKLISLKREYDSAPKGTYFQASKRAGAVDRLSIMNEGWWIQTHILGARQTQGDPWFMECKEGAKTLNIVRRCPLGKGGAK</sequence>
<dbReference type="Proteomes" id="UP000271468">
    <property type="component" value="Unassembled WGS sequence"/>
</dbReference>
<name>A0A3M3JRV8_9PSED</name>
<proteinExistence type="predicted"/>
<reference evidence="2 3" key="1">
    <citation type="submission" date="2018-08" db="EMBL/GenBank/DDBJ databases">
        <title>Recombination of ecologically and evolutionarily significant loci maintains genetic cohesion in the Pseudomonas syringae species complex.</title>
        <authorList>
            <person name="Dillon M."/>
            <person name="Thakur S."/>
            <person name="Almeida R.N.D."/>
            <person name="Weir B.S."/>
            <person name="Guttman D.S."/>
        </authorList>
    </citation>
    <scope>NUCLEOTIDE SEQUENCE [LARGE SCALE GENOMIC DNA]</scope>
    <source>
        <strain evidence="2 3">ICMP 12341</strain>
    </source>
</reference>
<evidence type="ECO:0000313" key="3">
    <source>
        <dbReference type="Proteomes" id="UP000271468"/>
    </source>
</evidence>
<keyword evidence="1" id="KW-0732">Signal</keyword>
<feature type="signal peptide" evidence="1">
    <location>
        <begin position="1"/>
        <end position="18"/>
    </location>
</feature>
<evidence type="ECO:0000313" key="2">
    <source>
        <dbReference type="EMBL" id="RMN13519.1"/>
    </source>
</evidence>